<feature type="region of interest" description="Disordered" evidence="2">
    <location>
        <begin position="82"/>
        <end position="112"/>
    </location>
</feature>
<feature type="region of interest" description="Disordered" evidence="2">
    <location>
        <begin position="629"/>
        <end position="665"/>
    </location>
</feature>
<feature type="region of interest" description="Disordered" evidence="2">
    <location>
        <begin position="203"/>
        <end position="258"/>
    </location>
</feature>
<evidence type="ECO:0000256" key="2">
    <source>
        <dbReference type="SAM" id="MobiDB-lite"/>
    </source>
</evidence>
<gene>
    <name evidence="3" type="ORF">LtaPh_1904900</name>
</gene>
<feature type="compositionally biased region" description="Low complexity" evidence="2">
    <location>
        <begin position="239"/>
        <end position="252"/>
    </location>
</feature>
<protein>
    <submittedName>
        <fullName evidence="3">Uncharacterized protein</fullName>
    </submittedName>
</protein>
<dbReference type="OrthoDB" id="267603at2759"/>
<feature type="compositionally biased region" description="Polar residues" evidence="2">
    <location>
        <begin position="26"/>
        <end position="40"/>
    </location>
</feature>
<dbReference type="VEuPathDB" id="TriTrypDB:LtaPh_1904900"/>
<feature type="compositionally biased region" description="Polar residues" evidence="2">
    <location>
        <begin position="641"/>
        <end position="665"/>
    </location>
</feature>
<feature type="compositionally biased region" description="Low complexity" evidence="2">
    <location>
        <begin position="993"/>
        <end position="1005"/>
    </location>
</feature>
<evidence type="ECO:0000256" key="1">
    <source>
        <dbReference type="SAM" id="Coils"/>
    </source>
</evidence>
<accession>A0A640KF85</accession>
<sequence>MSQTNDGESRLLRFLELEDGLHRPTARQSSPQLVKATSSVAPVDGTVILDGDRARRSCSAPDTQEQATACEVAASLSLRRDVGLPNASSSSSSSDTQEEAATPPPHSRSSHNTITSTAVAHTSLPSTPPLSLSHPVVQFLSRVQLQGYADRLLCDLGIQSIAELLKRSANSKDVAALLGPSASLQQQNEFLRGLRRWQREEARRAKAEAAEGQRGARKQTRPTKGVTKELGTNKSRSCAAKTTAQSATTSSSEHGGSCVSERGGGSACFGLADVCDCSPQSPSSTTAFCTTEAAPHLISSDRGTVVASSLEIVTAPALPYMSSSWCSSLTTSATQLMRQLSYRCSHSRLATARRRAPGGSPSCHNGCSDHGESLGATLMTATKVQPYDVDAEDVDAVTMSGTSSRCGSNHRGGSDASEVSCRLETSVPPAGVAVCSDTHSPTLDEESFSRRGQQASTAHAARIECSEVEEGTGNAEELLPPASLSSAGDSYESHLSSVVRSLYESAEGQSVVPNLNGSDSVGGERPSRTHWAPAVWDTPCAVFSNALSGDDCATAASYHLIHNSLSTTRNISLSALSACAELQVLPPRGSSPAAPVRASISPAAEEVERTASDDPHTITATSSVLESHATCSTSQHHRHTSPASLTRESVTPSRQSGQTDFLSTTTGAAVATGNDVEERLAAARGRLNDALQEALQSYNAEVKAILQTTAMPLMDTTTRKKCVPLRAVVQPMLFSSQVASAHPGSVVTTEVGTPAEWVVWALGAGSSGIDVGETPCCCASPVPTRSVLAGAGVDVPAAGSAASGVALDFVCVNDMKALSAVASTDTSARTTMRPTAAPVALSSRSTLKLATAAEVEGLVSTVSVGGLTAEELMVPRFSREKEGEEEGGTRCGSVGRLTTDTQHFVAYVKMSDAGEVSAGPTVAPIGNAATEGRGGDSMAGFLWVSQDPTSTMRRSPHAGASSADSNRAEIVSASDEWWAAYGIEALEYTQNSAGSGAGTWAASPSTHSVPPHITSNGGGTVSMSRVCTPSPAPVDVIELTSGTDDADADTRSGDDEERDARSRPPEASCPFAHPRVVSSLPPSPSSPPHDGFGEGITAPSRTAFTAPLHSLLPWVLDKRLDADAWQHMTNAELRQLCAEFGLSALSPTEGDTTPPFPAAAACCASNLARRGHSAPLTSSAGASPTSPKSAVSHESSVEKDLFGLPRMRTAAPATRSEASRTGAPSDNGGSQTPEPSSPICAFTQPEKDPGGTRAAVASAASGPADIQQRRPRRAAVLERESLLEALRLLVTRLRFRHTIAPFFLHRVERLSGITYKRVRAADLLDEGAVLTRDDLKQTRLRYKTEEQVEVDRCIVSALVAEAAEAVEQDSERVASRWTTRSMSLADSGNDTAMKVAPVNSALASLPDGGVVCCYDQILLREPVNVDATVAVVQKSFPHIAHTRVQQLLAANEVIPEVVVAVSTRSRLPLGQLSTSAHPEAGQAIAVPRPSGEVQDDATPSTQQTNSSDILRHRGNGAAQSMATPTPASQEERQRANARRYFAQRGYRTRRRGDVWGGARR</sequence>
<feature type="region of interest" description="Disordered" evidence="2">
    <location>
        <begin position="400"/>
        <end position="422"/>
    </location>
</feature>
<feature type="compositionally biased region" description="Low complexity" evidence="2">
    <location>
        <begin position="1254"/>
        <end position="1264"/>
    </location>
</feature>
<feature type="region of interest" description="Disordered" evidence="2">
    <location>
        <begin position="437"/>
        <end position="459"/>
    </location>
</feature>
<dbReference type="Proteomes" id="UP000419144">
    <property type="component" value="Unassembled WGS sequence"/>
</dbReference>
<feature type="region of interest" description="Disordered" evidence="2">
    <location>
        <begin position="19"/>
        <end position="66"/>
    </location>
</feature>
<feature type="region of interest" description="Disordered" evidence="2">
    <location>
        <begin position="948"/>
        <end position="968"/>
    </location>
</feature>
<name>A0A640KF85_LEITA</name>
<organism evidence="3 4">
    <name type="scientific">Leishmania tarentolae</name>
    <name type="common">Sauroleishmania tarentolae</name>
    <dbReference type="NCBI Taxonomy" id="5689"/>
    <lineage>
        <taxon>Eukaryota</taxon>
        <taxon>Discoba</taxon>
        <taxon>Euglenozoa</taxon>
        <taxon>Kinetoplastea</taxon>
        <taxon>Metakinetoplastina</taxon>
        <taxon>Trypanosomatida</taxon>
        <taxon>Trypanosomatidae</taxon>
        <taxon>Leishmaniinae</taxon>
        <taxon>Leishmania</taxon>
        <taxon>lizard Leishmania</taxon>
    </lineage>
</organism>
<feature type="compositionally biased region" description="Polar residues" evidence="2">
    <location>
        <begin position="1222"/>
        <end position="1234"/>
    </location>
</feature>
<feature type="region of interest" description="Disordered" evidence="2">
    <location>
        <begin position="1173"/>
        <end position="1271"/>
    </location>
</feature>
<proteinExistence type="predicted"/>
<feature type="compositionally biased region" description="Polar residues" evidence="2">
    <location>
        <begin position="1497"/>
        <end position="1508"/>
    </location>
</feature>
<keyword evidence="1" id="KW-0175">Coiled coil</keyword>
<keyword evidence="4" id="KW-1185">Reference proteome</keyword>
<dbReference type="EMBL" id="BLBS01000024">
    <property type="protein sequence ID" value="GET87938.1"/>
    <property type="molecule type" value="Genomic_DNA"/>
</dbReference>
<evidence type="ECO:0000313" key="4">
    <source>
        <dbReference type="Proteomes" id="UP000419144"/>
    </source>
</evidence>
<feature type="region of interest" description="Disordered" evidence="2">
    <location>
        <begin position="1489"/>
        <end position="1560"/>
    </location>
</feature>
<reference evidence="3" key="1">
    <citation type="submission" date="2019-11" db="EMBL/GenBank/DDBJ databases">
        <title>Leishmania tarentolae CDS.</title>
        <authorList>
            <person name="Goto Y."/>
            <person name="Yamagishi J."/>
        </authorList>
    </citation>
    <scope>NUCLEOTIDE SEQUENCE [LARGE SCALE GENOMIC DNA]</scope>
    <source>
        <strain evidence="3">Parrot Tar II</strain>
    </source>
</reference>
<feature type="compositionally biased region" description="Polar residues" evidence="2">
    <location>
        <begin position="1517"/>
        <end position="1528"/>
    </location>
</feature>
<feature type="coiled-coil region" evidence="1">
    <location>
        <begin position="673"/>
        <end position="708"/>
    </location>
</feature>
<feature type="region of interest" description="Disordered" evidence="2">
    <location>
        <begin position="993"/>
        <end position="1098"/>
    </location>
</feature>
<comment type="caution">
    <text evidence="3">The sequence shown here is derived from an EMBL/GenBank/DDBJ whole genome shotgun (WGS) entry which is preliminary data.</text>
</comment>
<feature type="compositionally biased region" description="Basic and acidic residues" evidence="2">
    <location>
        <begin position="1048"/>
        <end position="1064"/>
    </location>
</feature>
<evidence type="ECO:0000313" key="3">
    <source>
        <dbReference type="EMBL" id="GET87938.1"/>
    </source>
</evidence>
<feature type="compositionally biased region" description="Polar residues" evidence="2">
    <location>
        <begin position="1175"/>
        <end position="1194"/>
    </location>
</feature>